<evidence type="ECO:0000313" key="2">
    <source>
        <dbReference type="Proteomes" id="UP000576082"/>
    </source>
</evidence>
<comment type="caution">
    <text evidence="1">The sequence shown here is derived from an EMBL/GenBank/DDBJ whole genome shotgun (WGS) entry which is preliminary data.</text>
</comment>
<protein>
    <recommendedName>
        <fullName evidence="3">Lipoprotein</fullName>
    </recommendedName>
</protein>
<sequence length="241" mass="28419">MKYYFLIYLSLSILSVISFISCDQQSQNQKEESQSSIQQPQVSSKRAELVKKLFKGSPITAYPYSFKTLEDDDYTSWEQYGISYKLVYTFFDPTMIYENRRLFGIIDSLNDIINKTKIYEALGTIYDDLYWDDTTLEYNAIGDYYSRNELFTAWGKFNIITYIKKNNQLDNQDYSPFYMASHNKYTGDMIDRLEFDFEGTYNAIRDGRGALIVYKDSIIHQLDGNTRKYLITEEGKFEEVK</sequence>
<evidence type="ECO:0000313" key="1">
    <source>
        <dbReference type="EMBL" id="NME71552.1"/>
    </source>
</evidence>
<dbReference type="EMBL" id="JABANE010000104">
    <property type="protein sequence ID" value="NME71552.1"/>
    <property type="molecule type" value="Genomic_DNA"/>
</dbReference>
<accession>A0A7X9RZA6</accession>
<dbReference type="AlphaFoldDB" id="A0A7X9RZA6"/>
<dbReference type="Proteomes" id="UP000576082">
    <property type="component" value="Unassembled WGS sequence"/>
</dbReference>
<reference evidence="1 2" key="1">
    <citation type="submission" date="2020-04" db="EMBL/GenBank/DDBJ databases">
        <title>Flammeovirga sp. SR4, a novel species isolated from seawater.</title>
        <authorList>
            <person name="Wang X."/>
        </authorList>
    </citation>
    <scope>NUCLEOTIDE SEQUENCE [LARGE SCALE GENOMIC DNA]</scope>
    <source>
        <strain evidence="1 2">ATCC 23126</strain>
    </source>
</reference>
<dbReference type="PROSITE" id="PS51257">
    <property type="entry name" value="PROKAR_LIPOPROTEIN"/>
    <property type="match status" value="1"/>
</dbReference>
<organism evidence="1 2">
    <name type="scientific">Flammeovirga aprica JL-4</name>
    <dbReference type="NCBI Taxonomy" id="694437"/>
    <lineage>
        <taxon>Bacteria</taxon>
        <taxon>Pseudomonadati</taxon>
        <taxon>Bacteroidota</taxon>
        <taxon>Cytophagia</taxon>
        <taxon>Cytophagales</taxon>
        <taxon>Flammeovirgaceae</taxon>
        <taxon>Flammeovirga</taxon>
    </lineage>
</organism>
<gene>
    <name evidence="1" type="ORF">HHU12_26530</name>
</gene>
<keyword evidence="2" id="KW-1185">Reference proteome</keyword>
<proteinExistence type="predicted"/>
<name>A0A7X9RZA6_9BACT</name>
<evidence type="ECO:0008006" key="3">
    <source>
        <dbReference type="Google" id="ProtNLM"/>
    </source>
</evidence>
<dbReference type="RefSeq" id="WP_169659766.1">
    <property type="nucleotide sequence ID" value="NZ_JABANE010000104.1"/>
</dbReference>